<dbReference type="EMBL" id="DS989856">
    <property type="protein sequence ID" value="EDX73794.1"/>
    <property type="molecule type" value="Genomic_DNA"/>
</dbReference>
<dbReference type="GO" id="GO:0004803">
    <property type="term" value="F:transposase activity"/>
    <property type="evidence" value="ECO:0007669"/>
    <property type="project" value="InterPro"/>
</dbReference>
<evidence type="ECO:0000313" key="3">
    <source>
        <dbReference type="Proteomes" id="UP000003835"/>
    </source>
</evidence>
<dbReference type="InterPro" id="IPR012337">
    <property type="entry name" value="RNaseH-like_sf"/>
</dbReference>
<keyword evidence="3" id="KW-1185">Reference proteome</keyword>
<sequence length="454" mass="52147">MPNRVEILKRQFTNSVGLPFRELLPESTLVEALEAEKIEYRNRLFNPIVTLWAFLSQVLDTDKSLQNAVSRIISWLAADGEAIPSSDTGGYSKARKRLSEKFLVRLLGKTAQGLEKQTTTEDLWCDRHVKLCDGSTVVMSDTPLNQTEYPQHSNQTLGCGFPIAKIVVMFSLATGAALEILIAPFRTGEVTLARQLYPKLMPDDVVLADRAFGSYVDLVLIQQYSADAVFRKHQSRKSDFRRGKKLGIGDHIVTWSKPHRRPTGMSQDEFAKLPTHVQVREIHLLIQQKGFRSKEIILVTTLLDAQVYTKTKLAQLYQWRWQVEVDLRHVKTTLGMEMLRGKTPEMVRKEIYVHLLAYNLLRTVMWQAGKQAGVCPVRISLQGTRQHLSHFCCQFYKAGAKKRAKLYDAFLIVVTDKLLPERPYRYEPRLKKRRPKPYGWMQQPRDVLKRQLVA</sequence>
<dbReference type="AlphaFoldDB" id="B4VWQ5"/>
<accession>B4VWQ5</accession>
<organism evidence="2 3">
    <name type="scientific">Coleofasciculus chthonoplastes PCC 7420</name>
    <dbReference type="NCBI Taxonomy" id="118168"/>
    <lineage>
        <taxon>Bacteria</taxon>
        <taxon>Bacillati</taxon>
        <taxon>Cyanobacteriota</taxon>
        <taxon>Cyanophyceae</taxon>
        <taxon>Coleofasciculales</taxon>
        <taxon>Coleofasciculaceae</taxon>
        <taxon>Coleofasciculus</taxon>
    </lineage>
</organism>
<name>B4VWQ5_9CYAN</name>
<dbReference type="NCBIfam" id="NF033592">
    <property type="entry name" value="transpos_IS4_1"/>
    <property type="match status" value="1"/>
</dbReference>
<feature type="domain" description="Transposase IS4-like" evidence="1">
    <location>
        <begin position="132"/>
        <end position="360"/>
    </location>
</feature>
<evidence type="ECO:0000313" key="2">
    <source>
        <dbReference type="EMBL" id="EDX73794.1"/>
    </source>
</evidence>
<dbReference type="Proteomes" id="UP000003835">
    <property type="component" value="Unassembled WGS sequence"/>
</dbReference>
<dbReference type="InterPro" id="IPR002559">
    <property type="entry name" value="Transposase_11"/>
</dbReference>
<dbReference type="SUPFAM" id="SSF53098">
    <property type="entry name" value="Ribonuclease H-like"/>
    <property type="match status" value="1"/>
</dbReference>
<protein>
    <submittedName>
        <fullName evidence="2">Transposase, IS4 family protein</fullName>
    </submittedName>
</protein>
<dbReference type="STRING" id="118168.MC7420_6842"/>
<dbReference type="Pfam" id="PF01609">
    <property type="entry name" value="DDE_Tnp_1"/>
    <property type="match status" value="1"/>
</dbReference>
<proteinExistence type="predicted"/>
<dbReference type="GO" id="GO:0006313">
    <property type="term" value="P:DNA transposition"/>
    <property type="evidence" value="ECO:0007669"/>
    <property type="project" value="InterPro"/>
</dbReference>
<dbReference type="RefSeq" id="WP_006103068.1">
    <property type="nucleotide sequence ID" value="NZ_DS989856.1"/>
</dbReference>
<dbReference type="PANTHER" id="PTHR37529:SF1">
    <property type="entry name" value="TRANSPOSASE INSG FOR INSERTION SEQUENCE ELEMENT IS4-RELATED"/>
    <property type="match status" value="1"/>
</dbReference>
<dbReference type="InterPro" id="IPR047952">
    <property type="entry name" value="Transpos_IS4"/>
</dbReference>
<dbReference type="eggNOG" id="COG3385">
    <property type="taxonomic scope" value="Bacteria"/>
</dbReference>
<gene>
    <name evidence="2" type="ORF">MC7420_6842</name>
</gene>
<evidence type="ECO:0000259" key="1">
    <source>
        <dbReference type="Pfam" id="PF01609"/>
    </source>
</evidence>
<dbReference type="PANTHER" id="PTHR37529">
    <property type="entry name" value="TRANSPOSASE INSG FOR INSERTION SEQUENCE ELEMENT IS4-RELATED"/>
    <property type="match status" value="1"/>
</dbReference>
<dbReference type="OrthoDB" id="9796012at2"/>
<reference evidence="2 3" key="1">
    <citation type="submission" date="2008-07" db="EMBL/GenBank/DDBJ databases">
        <authorList>
            <person name="Tandeau de Marsac N."/>
            <person name="Ferriera S."/>
            <person name="Johnson J."/>
            <person name="Kravitz S."/>
            <person name="Beeson K."/>
            <person name="Sutton G."/>
            <person name="Rogers Y.-H."/>
            <person name="Friedman R."/>
            <person name="Frazier M."/>
            <person name="Venter J.C."/>
        </authorList>
    </citation>
    <scope>NUCLEOTIDE SEQUENCE [LARGE SCALE GENOMIC DNA]</scope>
    <source>
        <strain evidence="2 3">PCC 7420</strain>
    </source>
</reference>
<dbReference type="HOGENOM" id="CLU_042653_0_0_3"/>
<dbReference type="GO" id="GO:0003677">
    <property type="term" value="F:DNA binding"/>
    <property type="evidence" value="ECO:0007669"/>
    <property type="project" value="InterPro"/>
</dbReference>